<dbReference type="Proteomes" id="UP001054252">
    <property type="component" value="Unassembled WGS sequence"/>
</dbReference>
<comment type="caution">
    <text evidence="1">The sequence shown here is derived from an EMBL/GenBank/DDBJ whole genome shotgun (WGS) entry which is preliminary data.</text>
</comment>
<organism evidence="1 2">
    <name type="scientific">Rubroshorea leprosula</name>
    <dbReference type="NCBI Taxonomy" id="152421"/>
    <lineage>
        <taxon>Eukaryota</taxon>
        <taxon>Viridiplantae</taxon>
        <taxon>Streptophyta</taxon>
        <taxon>Embryophyta</taxon>
        <taxon>Tracheophyta</taxon>
        <taxon>Spermatophyta</taxon>
        <taxon>Magnoliopsida</taxon>
        <taxon>eudicotyledons</taxon>
        <taxon>Gunneridae</taxon>
        <taxon>Pentapetalae</taxon>
        <taxon>rosids</taxon>
        <taxon>malvids</taxon>
        <taxon>Malvales</taxon>
        <taxon>Dipterocarpaceae</taxon>
        <taxon>Rubroshorea</taxon>
    </lineage>
</organism>
<accession>A0AAV5L5T0</accession>
<evidence type="ECO:0000313" key="1">
    <source>
        <dbReference type="EMBL" id="GKV32611.1"/>
    </source>
</evidence>
<protein>
    <recommendedName>
        <fullName evidence="3">DUF4283 domain-containing protein</fullName>
    </recommendedName>
</protein>
<keyword evidence="2" id="KW-1185">Reference proteome</keyword>
<proteinExistence type="predicted"/>
<name>A0AAV5L5T0_9ROSI</name>
<dbReference type="AlphaFoldDB" id="A0AAV5L5T0"/>
<dbReference type="EMBL" id="BPVZ01000096">
    <property type="protein sequence ID" value="GKV32611.1"/>
    <property type="molecule type" value="Genomic_DNA"/>
</dbReference>
<evidence type="ECO:0008006" key="3">
    <source>
        <dbReference type="Google" id="ProtNLM"/>
    </source>
</evidence>
<reference evidence="1 2" key="1">
    <citation type="journal article" date="2021" name="Commun. Biol.">
        <title>The genome of Shorea leprosula (Dipterocarpaceae) highlights the ecological relevance of drought in aseasonal tropical rainforests.</title>
        <authorList>
            <person name="Ng K.K.S."/>
            <person name="Kobayashi M.J."/>
            <person name="Fawcett J.A."/>
            <person name="Hatakeyama M."/>
            <person name="Paape T."/>
            <person name="Ng C.H."/>
            <person name="Ang C.C."/>
            <person name="Tnah L.H."/>
            <person name="Lee C.T."/>
            <person name="Nishiyama T."/>
            <person name="Sese J."/>
            <person name="O'Brien M.J."/>
            <person name="Copetti D."/>
            <person name="Mohd Noor M.I."/>
            <person name="Ong R.C."/>
            <person name="Putra M."/>
            <person name="Sireger I.Z."/>
            <person name="Indrioko S."/>
            <person name="Kosugi Y."/>
            <person name="Izuno A."/>
            <person name="Isagi Y."/>
            <person name="Lee S.L."/>
            <person name="Shimizu K.K."/>
        </authorList>
    </citation>
    <scope>NUCLEOTIDE SEQUENCE [LARGE SCALE GENOMIC DNA]</scope>
    <source>
        <strain evidence="1">214</strain>
    </source>
</reference>
<gene>
    <name evidence="1" type="ORF">SLEP1_g41204</name>
</gene>
<evidence type="ECO:0000313" key="2">
    <source>
        <dbReference type="Proteomes" id="UP001054252"/>
    </source>
</evidence>
<sequence length="85" mass="9325">MAESNVRDLTIAMGKQLSLTADEDVGLDLDDGIGNGPDGGVSKWCIVGTVLTRKRFNMEAMESTLAGVWRPVKGMHMRILEHSMY</sequence>